<dbReference type="Gene3D" id="3.40.50.1110">
    <property type="entry name" value="SGNH hydrolase"/>
    <property type="match status" value="1"/>
</dbReference>
<keyword evidence="3" id="KW-0378">Hydrolase</keyword>
<dbReference type="PANTHER" id="PTHR22835">
    <property type="entry name" value="ZINC FINGER FYVE DOMAIN CONTAINING PROTEIN"/>
    <property type="match status" value="1"/>
</dbReference>
<evidence type="ECO:0000256" key="3">
    <source>
        <dbReference type="ARBA" id="ARBA00022801"/>
    </source>
</evidence>
<reference evidence="5 6" key="1">
    <citation type="journal article" date="2019" name="Genome Biol. Evol.">
        <title>Insights into the evolution of the New World diploid cottons (Gossypium, subgenus Houzingenia) based on genome sequencing.</title>
        <authorList>
            <person name="Grover C.E."/>
            <person name="Arick M.A. 2nd"/>
            <person name="Thrash A."/>
            <person name="Conover J.L."/>
            <person name="Sanders W.S."/>
            <person name="Peterson D.G."/>
            <person name="Frelichowski J.E."/>
            <person name="Scheffler J.A."/>
            <person name="Scheffler B.E."/>
            <person name="Wendel J.F."/>
        </authorList>
    </citation>
    <scope>NUCLEOTIDE SEQUENCE [LARGE SCALE GENOMIC DNA]</scope>
    <source>
        <strain evidence="5">185</strain>
        <tissue evidence="5">Leaf</tissue>
    </source>
</reference>
<evidence type="ECO:0000313" key="6">
    <source>
        <dbReference type="Proteomes" id="UP000593577"/>
    </source>
</evidence>
<keyword evidence="4" id="KW-0325">Glycoprotein</keyword>
<dbReference type="Pfam" id="PF00657">
    <property type="entry name" value="Lipase_GDSL"/>
    <property type="match status" value="1"/>
</dbReference>
<dbReference type="InterPro" id="IPR035669">
    <property type="entry name" value="SGNH_plant_lipase-like"/>
</dbReference>
<dbReference type="PANTHER" id="PTHR22835:SF588">
    <property type="entry name" value="ALPHA-L-FUCOSIDASE 3"/>
    <property type="match status" value="1"/>
</dbReference>
<keyword evidence="2" id="KW-0732">Signal</keyword>
<dbReference type="EMBL" id="JABFAA010000005">
    <property type="protein sequence ID" value="MBA0682534.1"/>
    <property type="molecule type" value="Genomic_DNA"/>
</dbReference>
<evidence type="ECO:0000256" key="1">
    <source>
        <dbReference type="ARBA" id="ARBA00008668"/>
    </source>
</evidence>
<comment type="similarity">
    <text evidence="1">Belongs to the 'GDSL' lipolytic enzyme family.</text>
</comment>
<sequence length="308" mass="33828">AFGQAPPPNGLSYFGGPAGSYCDGRLVIDFIAQSLGLPYLSAFLDSVGSNFGHGANFATAASTIRPQSTTLNQGGFSPISLNVQYYEFHDFVVRSQVVRKRGGVFETLMPKEEDFSSALYTFDIGQMISQQDIYNEGGRYFWIHNTGPVGCLPYVMEHIPVLAGQIDEYGCASPFNEVAQFFNQGPKKTVEQLRKDLVDAAITYVDVYSVKYSLISQGRKHGFKQPLRTCCGHGGKYNYNKKLGCGAKIYKQGKEALVGAPCQDPSTYVNWDGVHFTQAANNYIFERTVNGSFSRPSDAIKHGLLGKL</sequence>
<name>A0A7J8X6D9_GOSAI</name>
<dbReference type="CDD" id="cd01837">
    <property type="entry name" value="SGNH_plant_lipase_like"/>
    <property type="match status" value="1"/>
</dbReference>
<dbReference type="GO" id="GO:0016788">
    <property type="term" value="F:hydrolase activity, acting on ester bonds"/>
    <property type="evidence" value="ECO:0007669"/>
    <property type="project" value="InterPro"/>
</dbReference>
<gene>
    <name evidence="5" type="ORF">Goari_024244</name>
</gene>
<accession>A0A7J8X6D9</accession>
<comment type="caution">
    <text evidence="5">The sequence shown here is derived from an EMBL/GenBank/DDBJ whole genome shotgun (WGS) entry which is preliminary data.</text>
</comment>
<feature type="non-terminal residue" evidence="5">
    <location>
        <position position="1"/>
    </location>
</feature>
<protein>
    <submittedName>
        <fullName evidence="5">Uncharacterized protein</fullName>
    </submittedName>
</protein>
<dbReference type="AlphaFoldDB" id="A0A7J8X6D9"/>
<proteinExistence type="inferred from homology"/>
<dbReference type="InterPro" id="IPR036514">
    <property type="entry name" value="SGNH_hydro_sf"/>
</dbReference>
<feature type="non-terminal residue" evidence="5">
    <location>
        <position position="308"/>
    </location>
</feature>
<organism evidence="5 6">
    <name type="scientific">Gossypium aridum</name>
    <name type="common">American cotton</name>
    <name type="synonym">Erioxylum aridum</name>
    <dbReference type="NCBI Taxonomy" id="34290"/>
    <lineage>
        <taxon>Eukaryota</taxon>
        <taxon>Viridiplantae</taxon>
        <taxon>Streptophyta</taxon>
        <taxon>Embryophyta</taxon>
        <taxon>Tracheophyta</taxon>
        <taxon>Spermatophyta</taxon>
        <taxon>Magnoliopsida</taxon>
        <taxon>eudicotyledons</taxon>
        <taxon>Gunneridae</taxon>
        <taxon>Pentapetalae</taxon>
        <taxon>rosids</taxon>
        <taxon>malvids</taxon>
        <taxon>Malvales</taxon>
        <taxon>Malvaceae</taxon>
        <taxon>Malvoideae</taxon>
        <taxon>Gossypium</taxon>
    </lineage>
</organism>
<dbReference type="InterPro" id="IPR001087">
    <property type="entry name" value="GDSL"/>
</dbReference>
<evidence type="ECO:0000256" key="4">
    <source>
        <dbReference type="ARBA" id="ARBA00023180"/>
    </source>
</evidence>
<keyword evidence="6" id="KW-1185">Reference proteome</keyword>
<dbReference type="Proteomes" id="UP000593577">
    <property type="component" value="Unassembled WGS sequence"/>
</dbReference>
<evidence type="ECO:0000313" key="5">
    <source>
        <dbReference type="EMBL" id="MBA0682534.1"/>
    </source>
</evidence>
<evidence type="ECO:0000256" key="2">
    <source>
        <dbReference type="ARBA" id="ARBA00022729"/>
    </source>
</evidence>